<feature type="signal peptide" evidence="3">
    <location>
        <begin position="1"/>
        <end position="33"/>
    </location>
</feature>
<dbReference type="GO" id="GO:0016936">
    <property type="term" value="F:galactoside binding"/>
    <property type="evidence" value="ECO:0007669"/>
    <property type="project" value="TreeGrafter"/>
</dbReference>
<dbReference type="PANTHER" id="PTHR11346">
    <property type="entry name" value="GALECTIN"/>
    <property type="match status" value="1"/>
</dbReference>
<keyword evidence="3" id="KW-0732">Signal</keyword>
<dbReference type="PROSITE" id="PS51304">
    <property type="entry name" value="GALECTIN"/>
    <property type="match status" value="1"/>
</dbReference>
<dbReference type="InterPro" id="IPR001079">
    <property type="entry name" value="Galectin_CRD"/>
</dbReference>
<feature type="domain" description="Galectin" evidence="4">
    <location>
        <begin position="1"/>
        <end position="123"/>
    </location>
</feature>
<protein>
    <recommendedName>
        <fullName evidence="2">Galectin</fullName>
    </recommendedName>
</protein>
<dbReference type="SMART" id="SM00908">
    <property type="entry name" value="Gal-bind_lectin"/>
    <property type="match status" value="1"/>
</dbReference>
<dbReference type="InterPro" id="IPR013320">
    <property type="entry name" value="ConA-like_dom_sf"/>
</dbReference>
<dbReference type="GO" id="GO:0005829">
    <property type="term" value="C:cytosol"/>
    <property type="evidence" value="ECO:0007669"/>
    <property type="project" value="TreeGrafter"/>
</dbReference>
<evidence type="ECO:0000313" key="5">
    <source>
        <dbReference type="Ensembl" id="ENSACCP00020012372.1"/>
    </source>
</evidence>
<dbReference type="GO" id="GO:0030246">
    <property type="term" value="F:carbohydrate binding"/>
    <property type="evidence" value="ECO:0007669"/>
    <property type="project" value="UniProtKB-UniRule"/>
</dbReference>
<evidence type="ECO:0000313" key="6">
    <source>
        <dbReference type="Proteomes" id="UP000472275"/>
    </source>
</evidence>
<dbReference type="GO" id="GO:2000562">
    <property type="term" value="P:negative regulation of CD4-positive, alpha-beta T cell proliferation"/>
    <property type="evidence" value="ECO:0007669"/>
    <property type="project" value="TreeGrafter"/>
</dbReference>
<feature type="chain" id="PRO_5025541603" description="Galectin" evidence="3">
    <location>
        <begin position="34"/>
        <end position="123"/>
    </location>
</feature>
<dbReference type="GO" id="GO:0032689">
    <property type="term" value="P:negative regulation of type II interferon production"/>
    <property type="evidence" value="ECO:0007669"/>
    <property type="project" value="TreeGrafter"/>
</dbReference>
<dbReference type="Gene3D" id="2.60.120.200">
    <property type="match status" value="1"/>
</dbReference>
<dbReference type="PANTHER" id="PTHR11346:SF80">
    <property type="entry name" value="GALECTIN-9C"/>
    <property type="match status" value="1"/>
</dbReference>
<evidence type="ECO:0000259" key="4">
    <source>
        <dbReference type="PROSITE" id="PS51304"/>
    </source>
</evidence>
<dbReference type="Ensembl" id="ENSACCT00020012931.1">
    <property type="protein sequence ID" value="ENSACCP00020012372.1"/>
    <property type="gene ID" value="ENSACCG00020008506.1"/>
</dbReference>
<dbReference type="Pfam" id="PF00337">
    <property type="entry name" value="Gal-bind_lectin"/>
    <property type="match status" value="1"/>
</dbReference>
<reference evidence="5" key="1">
    <citation type="submission" date="2025-08" db="UniProtKB">
        <authorList>
            <consortium name="Ensembl"/>
        </authorList>
    </citation>
    <scope>IDENTIFICATION</scope>
</reference>
<proteinExistence type="predicted"/>
<dbReference type="InterPro" id="IPR044156">
    <property type="entry name" value="Galectin-like"/>
</dbReference>
<dbReference type="GO" id="GO:0005634">
    <property type="term" value="C:nucleus"/>
    <property type="evidence" value="ECO:0007669"/>
    <property type="project" value="TreeGrafter"/>
</dbReference>
<dbReference type="Proteomes" id="UP000472275">
    <property type="component" value="Chromosome 10"/>
</dbReference>
<dbReference type="SUPFAM" id="SSF49899">
    <property type="entry name" value="Concanavalin A-like lectins/glucanases"/>
    <property type="match status" value="1"/>
</dbReference>
<name>A0A663EJ77_AQUCH</name>
<organism evidence="5 6">
    <name type="scientific">Aquila chrysaetos chrysaetos</name>
    <dbReference type="NCBI Taxonomy" id="223781"/>
    <lineage>
        <taxon>Eukaryota</taxon>
        <taxon>Metazoa</taxon>
        <taxon>Chordata</taxon>
        <taxon>Craniata</taxon>
        <taxon>Vertebrata</taxon>
        <taxon>Euteleostomi</taxon>
        <taxon>Archelosauria</taxon>
        <taxon>Archosauria</taxon>
        <taxon>Dinosauria</taxon>
        <taxon>Saurischia</taxon>
        <taxon>Theropoda</taxon>
        <taxon>Coelurosauria</taxon>
        <taxon>Aves</taxon>
        <taxon>Neognathae</taxon>
        <taxon>Neoaves</taxon>
        <taxon>Telluraves</taxon>
        <taxon>Accipitrimorphae</taxon>
        <taxon>Accipitriformes</taxon>
        <taxon>Accipitridae</taxon>
        <taxon>Accipitrinae</taxon>
        <taxon>Aquila</taxon>
    </lineage>
</organism>
<dbReference type="AlphaFoldDB" id="A0A663EJ77"/>
<accession>A0A663EJ77</accession>
<reference evidence="5" key="2">
    <citation type="submission" date="2025-09" db="UniProtKB">
        <authorList>
            <consortium name="Ensembl"/>
        </authorList>
    </citation>
    <scope>IDENTIFICATION</scope>
</reference>
<evidence type="ECO:0000256" key="2">
    <source>
        <dbReference type="RuleBase" id="RU102079"/>
    </source>
</evidence>
<dbReference type="GO" id="GO:0010628">
    <property type="term" value="P:positive regulation of gene expression"/>
    <property type="evidence" value="ECO:0007669"/>
    <property type="project" value="TreeGrafter"/>
</dbReference>
<keyword evidence="6" id="KW-1185">Reference proteome</keyword>
<evidence type="ECO:0000256" key="1">
    <source>
        <dbReference type="ARBA" id="ARBA00022734"/>
    </source>
</evidence>
<evidence type="ECO:0000256" key="3">
    <source>
        <dbReference type="SAM" id="SignalP"/>
    </source>
</evidence>
<keyword evidence="1 2" id="KW-0430">Lectin</keyword>
<dbReference type="InParanoid" id="A0A663EJ77"/>
<sequence>ISKGLTASVGLTCFDMRILCLWGFRLLVTLKAGEEIALHVNPGFGQKPTVPNTLLKHSWGKEDLSPSTMLGPSFEICIYCDARCFKVATKGRHRFDCTSGVPSLQQVDMLEIGGDVTLTQALV</sequence>